<comment type="caution">
    <text evidence="1">The sequence shown here is derived from an EMBL/GenBank/DDBJ whole genome shotgun (WGS) entry which is preliminary data.</text>
</comment>
<sequence>MESVTKPDIATSMFKTQLGLLNLRDELSKLMDVMQHMQWQQQAYWRYSKIRDNSMRSALMKIFNDLFIFVPKFPDFIFEPWSLLSKRE</sequence>
<proteinExistence type="predicted"/>
<protein>
    <submittedName>
        <fullName evidence="1">Uncharacterized protein</fullName>
    </submittedName>
</protein>
<gene>
    <name evidence="1" type="ORF">J1N35_022396</name>
</gene>
<dbReference type="EMBL" id="JAIQCV010000007">
    <property type="protein sequence ID" value="KAH1082635.1"/>
    <property type="molecule type" value="Genomic_DNA"/>
</dbReference>
<reference evidence="1 2" key="1">
    <citation type="journal article" date="2021" name="Plant Biotechnol. J.">
        <title>Multi-omics assisted identification of the key and species-specific regulatory components of drought-tolerant mechanisms in Gossypium stocksii.</title>
        <authorList>
            <person name="Yu D."/>
            <person name="Ke L."/>
            <person name="Zhang D."/>
            <person name="Wu Y."/>
            <person name="Sun Y."/>
            <person name="Mei J."/>
            <person name="Sun J."/>
            <person name="Sun Y."/>
        </authorList>
    </citation>
    <scope>NUCLEOTIDE SEQUENCE [LARGE SCALE GENOMIC DNA]</scope>
    <source>
        <strain evidence="2">cv. E1</strain>
        <tissue evidence="1">Leaf</tissue>
    </source>
</reference>
<organism evidence="1 2">
    <name type="scientific">Gossypium stocksii</name>
    <dbReference type="NCBI Taxonomy" id="47602"/>
    <lineage>
        <taxon>Eukaryota</taxon>
        <taxon>Viridiplantae</taxon>
        <taxon>Streptophyta</taxon>
        <taxon>Embryophyta</taxon>
        <taxon>Tracheophyta</taxon>
        <taxon>Spermatophyta</taxon>
        <taxon>Magnoliopsida</taxon>
        <taxon>eudicotyledons</taxon>
        <taxon>Gunneridae</taxon>
        <taxon>Pentapetalae</taxon>
        <taxon>rosids</taxon>
        <taxon>malvids</taxon>
        <taxon>Malvales</taxon>
        <taxon>Malvaceae</taxon>
        <taxon>Malvoideae</taxon>
        <taxon>Gossypium</taxon>
    </lineage>
</organism>
<dbReference type="Proteomes" id="UP000828251">
    <property type="component" value="Unassembled WGS sequence"/>
</dbReference>
<evidence type="ECO:0000313" key="2">
    <source>
        <dbReference type="Proteomes" id="UP000828251"/>
    </source>
</evidence>
<dbReference type="AlphaFoldDB" id="A0A9D3VGE8"/>
<keyword evidence="2" id="KW-1185">Reference proteome</keyword>
<name>A0A9D3VGE8_9ROSI</name>
<evidence type="ECO:0000313" key="1">
    <source>
        <dbReference type="EMBL" id="KAH1082635.1"/>
    </source>
</evidence>
<accession>A0A9D3VGE8</accession>